<organism evidence="2 4">
    <name type="scientific">Rhodotorula toruloides</name>
    <name type="common">Yeast</name>
    <name type="synonym">Rhodosporidium toruloides</name>
    <dbReference type="NCBI Taxonomy" id="5286"/>
    <lineage>
        <taxon>Eukaryota</taxon>
        <taxon>Fungi</taxon>
        <taxon>Dikarya</taxon>
        <taxon>Basidiomycota</taxon>
        <taxon>Pucciniomycotina</taxon>
        <taxon>Microbotryomycetes</taxon>
        <taxon>Sporidiobolales</taxon>
        <taxon>Sporidiobolaceae</taxon>
        <taxon>Rhodotorula</taxon>
    </lineage>
</organism>
<name>A0A0K3CF49_RHOTO</name>
<evidence type="ECO:0000313" key="4">
    <source>
        <dbReference type="Proteomes" id="UP000199069"/>
    </source>
</evidence>
<evidence type="ECO:0000256" key="1">
    <source>
        <dbReference type="SAM" id="MobiDB-lite"/>
    </source>
</evidence>
<feature type="region of interest" description="Disordered" evidence="1">
    <location>
        <begin position="62"/>
        <end position="82"/>
    </location>
</feature>
<keyword evidence="4" id="KW-1185">Reference proteome</keyword>
<evidence type="ECO:0000313" key="2">
    <source>
        <dbReference type="EMBL" id="CTR05811.1"/>
    </source>
</evidence>
<dbReference type="EMBL" id="LCTV02000003">
    <property type="protein sequence ID" value="PRQ75865.1"/>
    <property type="molecule type" value="Genomic_DNA"/>
</dbReference>
<sequence length="436" mass="48864">MGETILALAAKSKQDLKPEGRRRRDGGRAEDEKGALAAFDLHTRRSPHFVWLEARRPAHRAVHSAFRARPPSPPSPGAKNLTRQLSSHPVQEILSSLKPASLTFVSRLATDRFAEQAHRHNLTMHPTLSLELQLLILRFPLLPITLRSAPERQRLSRVLMLVNRDWARETQRLMVDPLLIAPTSTSAADEQMKDARMSGWDGRRIHVDMSSWRVGDVLGLTGVHELYLGVAGGRNFSSLHVVGSNQQAVPRLRHIIQNQVILTHVHLANVKLESSHLRDFLSLPSLCNFLLTGVILRGLGRHWQQRLRRLDTADPSAWNGRTLTAASGLRRLALYNCDPQVNLDFFYSLPPLLEHLAYLPERTTSFGRHPSAPPRPTLFPASLRTLTYFTAGATEPAALALFRRGCAEVGARFECDRRRTAFASWDAELWAAASET</sequence>
<reference evidence="3 5" key="2">
    <citation type="journal article" date="2018" name="Elife">
        <title>Functional genomics of lipid metabolism in the oleaginous yeast Rhodosporidium toruloides.</title>
        <authorList>
            <person name="Coradetti S.T."/>
            <person name="Pinel D."/>
            <person name="Geiselman G."/>
            <person name="Ito M."/>
            <person name="Mondo S."/>
            <person name="Reilly M.C."/>
            <person name="Cheng Y.F."/>
            <person name="Bauer S."/>
            <person name="Grigoriev I."/>
            <person name="Gladden J.M."/>
            <person name="Simmons B.A."/>
            <person name="Brem R."/>
            <person name="Arkin A.P."/>
            <person name="Skerker J.M."/>
        </authorList>
    </citation>
    <scope>NUCLEOTIDE SEQUENCE [LARGE SCALE GENOMIC DNA]</scope>
    <source>
        <strain evidence="3 5">NBRC 0880</strain>
    </source>
</reference>
<reference evidence="2 4" key="1">
    <citation type="submission" date="2015-07" db="EMBL/GenBank/DDBJ databases">
        <authorList>
            <person name="Cajimat M.N.B."/>
            <person name="Milazzo M.L."/>
            <person name="Fulhorst C.F."/>
        </authorList>
    </citation>
    <scope>NUCLEOTIDE SEQUENCE [LARGE SCALE GENOMIC DNA]</scope>
    <source>
        <strain evidence="2">Single colony</strain>
    </source>
</reference>
<proteinExistence type="predicted"/>
<accession>A0A0K3CF49</accession>
<dbReference type="OrthoDB" id="10283007at2759"/>
<feature type="region of interest" description="Disordered" evidence="1">
    <location>
        <begin position="9"/>
        <end position="36"/>
    </location>
</feature>
<dbReference type="Proteomes" id="UP000199069">
    <property type="component" value="Unassembled WGS sequence"/>
</dbReference>
<dbReference type="AlphaFoldDB" id="A0A0K3CF49"/>
<dbReference type="EMBL" id="CWKI01000003">
    <property type="protein sequence ID" value="CTR05811.1"/>
    <property type="molecule type" value="Genomic_DNA"/>
</dbReference>
<dbReference type="Proteomes" id="UP000239560">
    <property type="component" value="Unassembled WGS sequence"/>
</dbReference>
<protein>
    <submittedName>
        <fullName evidence="2 3">Proteophosphoglycan ppg4</fullName>
    </submittedName>
</protein>
<evidence type="ECO:0000313" key="5">
    <source>
        <dbReference type="Proteomes" id="UP000239560"/>
    </source>
</evidence>
<evidence type="ECO:0000313" key="3">
    <source>
        <dbReference type="EMBL" id="PRQ75865.1"/>
    </source>
</evidence>
<gene>
    <name evidence="2" type="primary">FGENESH: predicted gene_3.123</name>
    <name evidence="3" type="ORF">AAT19DRAFT_12887</name>
    <name evidence="2" type="ORF">BN2166_0016720</name>
</gene>